<feature type="domain" description="RPAP1 C-terminal" evidence="3">
    <location>
        <begin position="307"/>
        <end position="369"/>
    </location>
</feature>
<sequence>MPAPTPTQMRARASALHSHEDLLRDQLEFLRDSHALSEHVPSHLDERYLAALSNATESETQSSALLPPIEERSVGKRSRARRRNQSASSRTPQQSFPTPFQVKPNTASVFAAASQHATNPSHPALRQEQQSHSGEAPSANPKRDSSNPTNGNHAAVTLKQEASSMLAAMSVQQIREAQQQIYSTLSPQSIAFLKKRRAKSSPVSNEPKPPLPPAVSPSLPPGGTDSIQKQQLSRGSAHTASPKSASLSDSFKRSPHNSNEHQQDADQFERAKSMWMTDATEPLQTQTVVDEVLSAAVEDMGPIATERFDLTGNVLTAEQIQSLPTHKGLHHHGTSPASAGYTLADLLVLTRSTVLSQRIVALRVLTALISLHAEHVTEPMLRSGGMKLVFAPLPAADTFHSAITNQVAYLEAVEALLQPVPSFEENMLVRDLYFSSDFYSSHIQQQPTSPLVQVLGQVHCVTVLLDIASALHTSISTLSFAKRSLNACRIIVLKASDLVLRVIKEQDSPPVSRILNTLMQLAVGKDKLSSSTTMLACDILALFISKSNWVEKDAISSFDERVLSENFLLDVAVHLNWALRDSPFQLRGLERETAKGVLRLFRSFLTRANGYSAISAYVQAICRLTYDVDGDVTVEAYLTLEAYVHCLTLNVLEDPNPSEDQKDFDNRKGNDKRKNEFAKDQIVGLIPQVLKAAKAVAGNGKSMSILHRAAAGHFVASALTLTPVPFDKSFYEQLKCVAAQSNREMSCMVITTAEDFRACQALASLSHSIARLLKWANNDSGFVKREARHLLNVANKEKTFLDADATAVKGRVAANACAEWMGLNSLFKPICILLMMREASGLLACLNDAQVILDLLSRCILRKGCLLSVGGGITPTEAERIAKKLLPLTWTLLTKDDHFGLSAPKAIKDRVRDDKTVASIDALAYAWMLHDKASFESISACKILFQGGLLDRPLLFETVIEASVHASPHASLLFHFLFDVGQSCIDSGGYLIRPSSKTGMSSLSTSVDSNFSTSVLRLTDQLVSRGPPSLSSADGKNIDHLASVILTIMCGLEADFTLRGNMWKRCVEDCGGAALFMNAHFMYSIGKSNANIPLEQEEMMVKYMNAMGSGLLEHSRCPDTMIEIIYWRMYDFSQTCSGRLTLDNLLLSLSHATRIRATRTICQFSTSTSGNHCKSIMAWMQNHTW</sequence>
<dbReference type="Pfam" id="PF08621">
    <property type="entry name" value="RPAP1_N"/>
    <property type="match status" value="1"/>
</dbReference>
<feature type="region of interest" description="Disordered" evidence="2">
    <location>
        <begin position="55"/>
        <end position="153"/>
    </location>
</feature>
<dbReference type="EMBL" id="NBIV01000232">
    <property type="protein sequence ID" value="PXF41154.1"/>
    <property type="molecule type" value="Genomic_DNA"/>
</dbReference>
<reference evidence="5 6" key="1">
    <citation type="journal article" date="2018" name="Mol. Biol. Evol.">
        <title>Analysis of the draft genome of the red seaweed Gracilariopsis chorda provides insights into genome size evolution in Rhodophyta.</title>
        <authorList>
            <person name="Lee J."/>
            <person name="Yang E.C."/>
            <person name="Graf L."/>
            <person name="Yang J.H."/>
            <person name="Qiu H."/>
            <person name="Zel Zion U."/>
            <person name="Chan C.X."/>
            <person name="Stephens T.G."/>
            <person name="Weber A.P.M."/>
            <person name="Boo G.H."/>
            <person name="Boo S.M."/>
            <person name="Kim K.M."/>
            <person name="Shin Y."/>
            <person name="Jung M."/>
            <person name="Lee S.J."/>
            <person name="Yim H.S."/>
            <person name="Lee J.H."/>
            <person name="Bhattacharya D."/>
            <person name="Yoon H.S."/>
        </authorList>
    </citation>
    <scope>NUCLEOTIDE SEQUENCE [LARGE SCALE GENOMIC DNA]</scope>
    <source>
        <strain evidence="5 6">SKKU-2015</strain>
        <tissue evidence="5">Whole body</tissue>
    </source>
</reference>
<dbReference type="Proteomes" id="UP000247409">
    <property type="component" value="Unassembled WGS sequence"/>
</dbReference>
<evidence type="ECO:0000256" key="2">
    <source>
        <dbReference type="SAM" id="MobiDB-lite"/>
    </source>
</evidence>
<protein>
    <submittedName>
        <fullName evidence="5">RNA polymerase II-associated protein 1</fullName>
    </submittedName>
</protein>
<feature type="compositionally biased region" description="Polar residues" evidence="2">
    <location>
        <begin position="115"/>
        <end position="133"/>
    </location>
</feature>
<accession>A0A2V3IGE0</accession>
<feature type="region of interest" description="Disordered" evidence="2">
    <location>
        <begin position="196"/>
        <end position="266"/>
    </location>
</feature>
<dbReference type="Pfam" id="PF08620">
    <property type="entry name" value="RPAP1_C"/>
    <property type="match status" value="1"/>
</dbReference>
<evidence type="ECO:0000313" key="6">
    <source>
        <dbReference type="Proteomes" id="UP000247409"/>
    </source>
</evidence>
<dbReference type="OrthoDB" id="5385at2759"/>
<dbReference type="GO" id="GO:0006366">
    <property type="term" value="P:transcription by RNA polymerase II"/>
    <property type="evidence" value="ECO:0007669"/>
    <property type="project" value="InterPro"/>
</dbReference>
<feature type="compositionally biased region" description="Polar residues" evidence="2">
    <location>
        <begin position="225"/>
        <end position="249"/>
    </location>
</feature>
<dbReference type="PANTHER" id="PTHR21483">
    <property type="entry name" value="RNA POLYMERASE II-ASSOCIATED PROTEIN 1"/>
    <property type="match status" value="1"/>
</dbReference>
<feature type="compositionally biased region" description="Polar residues" evidence="2">
    <location>
        <begin position="91"/>
        <end position="108"/>
    </location>
</feature>
<dbReference type="InterPro" id="IPR013930">
    <property type="entry name" value="RPAP1_N"/>
</dbReference>
<name>A0A2V3IGE0_9FLOR</name>
<dbReference type="InterPro" id="IPR013929">
    <property type="entry name" value="RPAP1_C"/>
</dbReference>
<keyword evidence="6" id="KW-1185">Reference proteome</keyword>
<dbReference type="PANTHER" id="PTHR21483:SF18">
    <property type="entry name" value="RNA POLYMERASE II-ASSOCIATED PROTEIN 1"/>
    <property type="match status" value="1"/>
</dbReference>
<dbReference type="InterPro" id="IPR039913">
    <property type="entry name" value="RPAP1/Rba50"/>
</dbReference>
<dbReference type="AlphaFoldDB" id="A0A2V3IGE0"/>
<feature type="compositionally biased region" description="Pro residues" evidence="2">
    <location>
        <begin position="207"/>
        <end position="220"/>
    </location>
</feature>
<organism evidence="5 6">
    <name type="scientific">Gracilariopsis chorda</name>
    <dbReference type="NCBI Taxonomy" id="448386"/>
    <lineage>
        <taxon>Eukaryota</taxon>
        <taxon>Rhodophyta</taxon>
        <taxon>Florideophyceae</taxon>
        <taxon>Rhodymeniophycidae</taxon>
        <taxon>Gracilariales</taxon>
        <taxon>Gracilariaceae</taxon>
        <taxon>Gracilariopsis</taxon>
    </lineage>
</organism>
<evidence type="ECO:0000259" key="3">
    <source>
        <dbReference type="Pfam" id="PF08620"/>
    </source>
</evidence>
<feature type="compositionally biased region" description="Basic residues" evidence="2">
    <location>
        <begin position="75"/>
        <end position="84"/>
    </location>
</feature>
<dbReference type="STRING" id="448386.A0A2V3IGE0"/>
<evidence type="ECO:0000313" key="5">
    <source>
        <dbReference type="EMBL" id="PXF41154.1"/>
    </source>
</evidence>
<comment type="similarity">
    <text evidence="1">Belongs to the RPAP1 family.</text>
</comment>
<evidence type="ECO:0000256" key="1">
    <source>
        <dbReference type="ARBA" id="ARBA00009953"/>
    </source>
</evidence>
<evidence type="ECO:0000259" key="4">
    <source>
        <dbReference type="Pfam" id="PF08621"/>
    </source>
</evidence>
<feature type="compositionally biased region" description="Polar residues" evidence="2">
    <location>
        <begin position="55"/>
        <end position="64"/>
    </location>
</feature>
<proteinExistence type="inferred from homology"/>
<feature type="domain" description="RPAP1 N-terminal" evidence="4">
    <location>
        <begin position="160"/>
        <end position="199"/>
    </location>
</feature>
<comment type="caution">
    <text evidence="5">The sequence shown here is derived from an EMBL/GenBank/DDBJ whole genome shotgun (WGS) entry which is preliminary data.</text>
</comment>
<gene>
    <name evidence="5" type="ORF">BWQ96_09121</name>
</gene>